<reference evidence="8" key="2">
    <citation type="submission" date="2022-09" db="EMBL/GenBank/DDBJ databases">
        <title>Biosynthetic gene clusters of Dactylosporangioum fulvum.</title>
        <authorList>
            <person name="Caradec T."/>
        </authorList>
    </citation>
    <scope>NUCLEOTIDE SEQUENCE</scope>
    <source>
        <strain evidence="8">NRRL B-16292</strain>
    </source>
</reference>
<keyword evidence="6" id="KW-0411">Iron-sulfur</keyword>
<dbReference type="InterPro" id="IPR036136">
    <property type="entry name" value="Nit/Sulf_reduc_fer-like_dom_sf"/>
</dbReference>
<feature type="domain" description="Nitrite/Sulfite reductase ferredoxin-like" evidence="7">
    <location>
        <begin position="235"/>
        <end position="295"/>
    </location>
</feature>
<keyword evidence="4" id="KW-0560">Oxidoreductase</keyword>
<name>A0ABY5W778_9ACTN</name>
<dbReference type="RefSeq" id="WP_259862956.1">
    <property type="nucleotide sequence ID" value="NZ_CP073720.1"/>
</dbReference>
<dbReference type="Gene3D" id="3.30.413.10">
    <property type="entry name" value="Sulfite Reductase Hemoprotein, domain 1"/>
    <property type="match status" value="1"/>
</dbReference>
<evidence type="ECO:0000259" key="7">
    <source>
        <dbReference type="Pfam" id="PF03460"/>
    </source>
</evidence>
<dbReference type="EMBL" id="CP073720">
    <property type="protein sequence ID" value="UWP84946.1"/>
    <property type="molecule type" value="Genomic_DNA"/>
</dbReference>
<protein>
    <submittedName>
        <fullName evidence="8">Precorrin-3B synthase</fullName>
    </submittedName>
</protein>
<sequence length="385" mass="39196">MQAASRRDAPDRCPGAVQVHAAADGGLARVRLPGGRLTAAQLGVLRSAAAALGDPVLELTSRGNVQVRALREGAPQRLAALLHEAGLLPSETHERVRNIVASPLGGLDGAGADLRELVREFDAALCATPELAGLPGRFLVTIDDGRGDVTGLGGDVGLHGGRLLLAQAPTPLRGGAGLLVKAALAFLAERAGQGSAAWRLAELDGGPARVAARLGTEAGPRRADPPRPTPVGLIRQADGTAAIVVVAPLGLLTPDQAEALAGVANEMIVTPWRTVVLPHVPMDEADLAVERLAAAGLVADPASPWAGVTACAGRPGCAKALADVRADARAAVAAGFTTGFTTRAGDGAPEAPPVHWVGCERRCGAPRGRHVEMLATGSGYRRAER</sequence>
<organism evidence="8 9">
    <name type="scientific">Dactylosporangium fulvum</name>
    <dbReference type="NCBI Taxonomy" id="53359"/>
    <lineage>
        <taxon>Bacteria</taxon>
        <taxon>Bacillati</taxon>
        <taxon>Actinomycetota</taxon>
        <taxon>Actinomycetes</taxon>
        <taxon>Micromonosporales</taxon>
        <taxon>Micromonosporaceae</taxon>
        <taxon>Dactylosporangium</taxon>
    </lineage>
</organism>
<keyword evidence="3" id="KW-0479">Metal-binding</keyword>
<keyword evidence="2" id="KW-0349">Heme</keyword>
<dbReference type="PANTHER" id="PTHR32439:SF9">
    <property type="entry name" value="BLR3264 PROTEIN"/>
    <property type="match status" value="1"/>
</dbReference>
<dbReference type="InterPro" id="IPR051329">
    <property type="entry name" value="NIR_SIR_4Fe-4S"/>
</dbReference>
<evidence type="ECO:0000256" key="1">
    <source>
        <dbReference type="ARBA" id="ARBA00022485"/>
    </source>
</evidence>
<keyword evidence="1" id="KW-0004">4Fe-4S</keyword>
<keyword evidence="9" id="KW-1185">Reference proteome</keyword>
<gene>
    <name evidence="8" type="ORF">Dfulv_12240</name>
</gene>
<evidence type="ECO:0000256" key="6">
    <source>
        <dbReference type="ARBA" id="ARBA00023014"/>
    </source>
</evidence>
<dbReference type="PANTHER" id="PTHR32439">
    <property type="entry name" value="FERREDOXIN--NITRITE REDUCTASE, CHLOROPLASTIC"/>
    <property type="match status" value="1"/>
</dbReference>
<evidence type="ECO:0000256" key="2">
    <source>
        <dbReference type="ARBA" id="ARBA00022617"/>
    </source>
</evidence>
<dbReference type="Proteomes" id="UP001059617">
    <property type="component" value="Chromosome"/>
</dbReference>
<evidence type="ECO:0000313" key="9">
    <source>
        <dbReference type="Proteomes" id="UP001059617"/>
    </source>
</evidence>
<feature type="domain" description="Nitrite/Sulfite reductase ferredoxin-like" evidence="7">
    <location>
        <begin position="27"/>
        <end position="84"/>
    </location>
</feature>
<dbReference type="Gene3D" id="3.90.480.10">
    <property type="entry name" value="Sulfite Reductase Hemoprotein,Domain 2"/>
    <property type="match status" value="2"/>
</dbReference>
<dbReference type="InterPro" id="IPR005117">
    <property type="entry name" value="NiRdtase/SiRdtase_haem-b_fer"/>
</dbReference>
<evidence type="ECO:0000313" key="8">
    <source>
        <dbReference type="EMBL" id="UWP84946.1"/>
    </source>
</evidence>
<evidence type="ECO:0000256" key="5">
    <source>
        <dbReference type="ARBA" id="ARBA00023004"/>
    </source>
</evidence>
<reference evidence="8" key="1">
    <citation type="submission" date="2021-04" db="EMBL/GenBank/DDBJ databases">
        <authorList>
            <person name="Hartkoorn R.C."/>
            <person name="Beaudoing E."/>
            <person name="Hot D."/>
        </authorList>
    </citation>
    <scope>NUCLEOTIDE SEQUENCE</scope>
    <source>
        <strain evidence="8">NRRL B-16292</strain>
    </source>
</reference>
<dbReference type="Pfam" id="PF03460">
    <property type="entry name" value="NIR_SIR_ferr"/>
    <property type="match status" value="2"/>
</dbReference>
<proteinExistence type="predicted"/>
<evidence type="ECO:0000256" key="3">
    <source>
        <dbReference type="ARBA" id="ARBA00022723"/>
    </source>
</evidence>
<dbReference type="SUPFAM" id="SSF55124">
    <property type="entry name" value="Nitrite/Sulfite reductase N-terminal domain-like"/>
    <property type="match status" value="2"/>
</dbReference>
<evidence type="ECO:0000256" key="4">
    <source>
        <dbReference type="ARBA" id="ARBA00023002"/>
    </source>
</evidence>
<keyword evidence="5" id="KW-0408">Iron</keyword>
<dbReference type="InterPro" id="IPR045854">
    <property type="entry name" value="NO2/SO3_Rdtase_4Fe4S_sf"/>
</dbReference>
<accession>A0ABY5W778</accession>